<reference evidence="2 3" key="2">
    <citation type="submission" date="2020-03" db="EMBL/GenBank/DDBJ databases">
        <authorList>
            <person name="Ichikawa N."/>
            <person name="Kimura A."/>
            <person name="Kitahashi Y."/>
            <person name="Uohara A."/>
        </authorList>
    </citation>
    <scope>NUCLEOTIDE SEQUENCE [LARGE SCALE GENOMIC DNA]</scope>
    <source>
        <strain evidence="2 3">NBRC 108638</strain>
    </source>
</reference>
<dbReference type="AlphaFoldDB" id="A0A6V8LMM3"/>
<name>A0A6V8LMM3_9ACTN</name>
<reference evidence="2 3" key="1">
    <citation type="submission" date="2020-03" db="EMBL/GenBank/DDBJ databases">
        <title>Whole genome shotgun sequence of Phytohabitans rumicis NBRC 108638.</title>
        <authorList>
            <person name="Komaki H."/>
            <person name="Tamura T."/>
        </authorList>
    </citation>
    <scope>NUCLEOTIDE SEQUENCE [LARGE SCALE GENOMIC DNA]</scope>
    <source>
        <strain evidence="2 3">NBRC 108638</strain>
    </source>
</reference>
<evidence type="ECO:0000313" key="3">
    <source>
        <dbReference type="Proteomes" id="UP000482960"/>
    </source>
</evidence>
<keyword evidence="3" id="KW-1185">Reference proteome</keyword>
<evidence type="ECO:0000256" key="1">
    <source>
        <dbReference type="SAM" id="MobiDB-lite"/>
    </source>
</evidence>
<comment type="caution">
    <text evidence="2">The sequence shown here is derived from an EMBL/GenBank/DDBJ whole genome shotgun (WGS) entry which is preliminary data.</text>
</comment>
<accession>A0A6V8LMM3</accession>
<gene>
    <name evidence="2" type="ORF">Prum_095010</name>
</gene>
<proteinExistence type="predicted"/>
<dbReference type="Proteomes" id="UP000482960">
    <property type="component" value="Unassembled WGS sequence"/>
</dbReference>
<sequence>MAAGLTDSGGLDIDAAVYAYFAGVLAERDGPLWERLATLSDPVSRKARLQLWATDRSSARTSRTASISRYGHTPGYKSGTCPQSGPVGE</sequence>
<evidence type="ECO:0000313" key="2">
    <source>
        <dbReference type="EMBL" id="GFJ95859.1"/>
    </source>
</evidence>
<dbReference type="EMBL" id="BLPG01000002">
    <property type="protein sequence ID" value="GFJ95859.1"/>
    <property type="molecule type" value="Genomic_DNA"/>
</dbReference>
<feature type="region of interest" description="Disordered" evidence="1">
    <location>
        <begin position="63"/>
        <end position="89"/>
    </location>
</feature>
<protein>
    <submittedName>
        <fullName evidence="2">Uncharacterized protein</fullName>
    </submittedName>
</protein>
<organism evidence="2 3">
    <name type="scientific">Phytohabitans rumicis</name>
    <dbReference type="NCBI Taxonomy" id="1076125"/>
    <lineage>
        <taxon>Bacteria</taxon>
        <taxon>Bacillati</taxon>
        <taxon>Actinomycetota</taxon>
        <taxon>Actinomycetes</taxon>
        <taxon>Micromonosporales</taxon>
        <taxon>Micromonosporaceae</taxon>
    </lineage>
</organism>